<dbReference type="PANTHER" id="PTHR11705">
    <property type="entry name" value="PROTEASE FAMILY M14 CARBOXYPEPTIDASE A,B"/>
    <property type="match status" value="1"/>
</dbReference>
<evidence type="ECO:0000256" key="3">
    <source>
        <dbReference type="ARBA" id="ARBA00022670"/>
    </source>
</evidence>
<evidence type="ECO:0000256" key="8">
    <source>
        <dbReference type="SAM" id="SignalP"/>
    </source>
</evidence>
<dbReference type="AlphaFoldDB" id="A0A2S2E648"/>
<feature type="chain" id="PRO_5015652250" description="Peptidase M14 domain-containing protein" evidence="8">
    <location>
        <begin position="23"/>
        <end position="890"/>
    </location>
</feature>
<feature type="signal peptide" evidence="8">
    <location>
        <begin position="1"/>
        <end position="22"/>
    </location>
</feature>
<evidence type="ECO:0000256" key="7">
    <source>
        <dbReference type="PROSITE-ProRule" id="PRU01379"/>
    </source>
</evidence>
<dbReference type="KEGG" id="salh:HMF8227_02682"/>
<dbReference type="GO" id="GO:0008270">
    <property type="term" value="F:zinc ion binding"/>
    <property type="evidence" value="ECO:0007669"/>
    <property type="project" value="InterPro"/>
</dbReference>
<dbReference type="GO" id="GO:0004181">
    <property type="term" value="F:metallocarboxypeptidase activity"/>
    <property type="evidence" value="ECO:0007669"/>
    <property type="project" value="InterPro"/>
</dbReference>
<evidence type="ECO:0000313" key="10">
    <source>
        <dbReference type="EMBL" id="AWL13134.1"/>
    </source>
</evidence>
<dbReference type="SMART" id="SM00631">
    <property type="entry name" value="Zn_pept"/>
    <property type="match status" value="1"/>
</dbReference>
<name>A0A2S2E648_9ALTE</name>
<comment type="cofactor">
    <cofactor evidence="1">
        <name>Zn(2+)</name>
        <dbReference type="ChEBI" id="CHEBI:29105"/>
    </cofactor>
</comment>
<evidence type="ECO:0000256" key="4">
    <source>
        <dbReference type="ARBA" id="ARBA00022801"/>
    </source>
</evidence>
<dbReference type="SUPFAM" id="SSF53187">
    <property type="entry name" value="Zn-dependent exopeptidases"/>
    <property type="match status" value="1"/>
</dbReference>
<keyword evidence="6" id="KW-0482">Metalloprotease</keyword>
<dbReference type="InterPro" id="IPR029062">
    <property type="entry name" value="Class_I_gatase-like"/>
</dbReference>
<accession>A0A2S2E648</accession>
<evidence type="ECO:0000256" key="6">
    <source>
        <dbReference type="ARBA" id="ARBA00023049"/>
    </source>
</evidence>
<organism evidence="10 11">
    <name type="scientific">Saliniradius amylolyticus</name>
    <dbReference type="NCBI Taxonomy" id="2183582"/>
    <lineage>
        <taxon>Bacteria</taxon>
        <taxon>Pseudomonadati</taxon>
        <taxon>Pseudomonadota</taxon>
        <taxon>Gammaproteobacteria</taxon>
        <taxon>Alteromonadales</taxon>
        <taxon>Alteromonadaceae</taxon>
        <taxon>Saliniradius</taxon>
    </lineage>
</organism>
<gene>
    <name evidence="10" type="ORF">HMF8227_02682</name>
</gene>
<dbReference type="Gene3D" id="3.40.630.10">
    <property type="entry name" value="Zn peptidases"/>
    <property type="match status" value="1"/>
</dbReference>
<dbReference type="GO" id="GO:0006508">
    <property type="term" value="P:proteolysis"/>
    <property type="evidence" value="ECO:0007669"/>
    <property type="project" value="UniProtKB-KW"/>
</dbReference>
<sequence>MQAIKRSLLTLSLLGISALSHGAPSGVERISPEGHYQPETPRVETKLGYPIGSRISSPEQVHQYFQALQAAHPERIQLIQYGQSWEGRPLYVAVLSSAENLAKLDDYKTGMQALADPRQTSESEARRLMKELPASVWLSYGVHGNEISSPEAAMMTAYHLLGDTSDKTQQWLDNTLVFIVPSQNPDGRARFVSRYYMTTGLEHSADRRSAEHNEPWPKGRTNHYLFDLNRDWISLTQPEIRSQARAFLDYYPLVFVDLHEMSGDSSYYFTPEARPYNPLIADPQRETLDWIGRNNGKWFDAKGFDFFTREIYDAFYPGYGASWPLYHGSVAMTYEMASARGHQFRQKDGDLLTYADGVERHFIASLSTIETVSQKRTPLLEKFWQYRQQSIEAGEDSDQRSLILPAQDDPAAARKLASLLVEQGIEVEQATQEFEFCGEDYAEGAYVIDLAQPTHRLIRTLTDKQIDMADDFLDKQRQRRHNNLPDQIYDVTGWSLPQMFNLQMDYCDDAPDMARQTVTEGRIQPGKIINPNASVAFLVRWGDMNAGRFLTAALRQGLSVKQSEEAFRHDKAGKFAGGSLILTLADNPREDLLDRLQTLVQQTGATLHGVNSSWVVEGPSFGSPRVHSLYAPTIAMAWDQPVAQYNAGNTRFVIERQMGYPVMAIRTQHLVSDKLDGLDVLILPETRGSYDEVFDEKVVEKIQRWVKGGGVLLTLGNASGWAAKAGLLDTKIERAIPEEGVEKPAEENVVNGIAIDSKRAMLEEIRAHHADPSWVSGALVNAEVDPGHWLSAGVKSQVTSVFNGNTILAPIDIDKGRNIAWFSGKENLIASGFLWDESKQQLPYKPLLVWQPAGDGMIISFTQVPTYRAQVDGLNVLLMNALFLAPAVTQ</sequence>
<evidence type="ECO:0000313" key="11">
    <source>
        <dbReference type="Proteomes" id="UP000245728"/>
    </source>
</evidence>
<dbReference type="Proteomes" id="UP000245728">
    <property type="component" value="Chromosome"/>
</dbReference>
<feature type="domain" description="Peptidase M14" evidence="9">
    <location>
        <begin position="54"/>
        <end position="344"/>
    </location>
</feature>
<keyword evidence="4" id="KW-0378">Hydrolase</keyword>
<dbReference type="GO" id="GO:0005615">
    <property type="term" value="C:extracellular space"/>
    <property type="evidence" value="ECO:0007669"/>
    <property type="project" value="TreeGrafter"/>
</dbReference>
<evidence type="ECO:0000256" key="2">
    <source>
        <dbReference type="ARBA" id="ARBA00005988"/>
    </source>
</evidence>
<keyword evidence="5" id="KW-0862">Zinc</keyword>
<comment type="similarity">
    <text evidence="2 7">Belongs to the peptidase M14 family.</text>
</comment>
<dbReference type="PANTHER" id="PTHR11705:SF143">
    <property type="entry name" value="SLL0236 PROTEIN"/>
    <property type="match status" value="1"/>
</dbReference>
<protein>
    <recommendedName>
        <fullName evidence="9">Peptidase M14 domain-containing protein</fullName>
    </recommendedName>
</protein>
<comment type="caution">
    <text evidence="7">Lacks conserved residue(s) required for the propagation of feature annotation.</text>
</comment>
<keyword evidence="8" id="KW-0732">Signal</keyword>
<dbReference type="Gene3D" id="3.40.50.880">
    <property type="match status" value="1"/>
</dbReference>
<dbReference type="Pfam" id="PF00246">
    <property type="entry name" value="Peptidase_M14"/>
    <property type="match status" value="1"/>
</dbReference>
<reference evidence="10 11" key="1">
    <citation type="submission" date="2018-05" db="EMBL/GenBank/DDBJ databases">
        <title>Salinimonas sp. HMF8227 Genome sequencing and assembly.</title>
        <authorList>
            <person name="Kang H."/>
            <person name="Kang J."/>
            <person name="Cha I."/>
            <person name="Kim H."/>
            <person name="Joh K."/>
        </authorList>
    </citation>
    <scope>NUCLEOTIDE SEQUENCE [LARGE SCALE GENOMIC DNA]</scope>
    <source>
        <strain evidence="10 11">HMF8227</strain>
    </source>
</reference>
<dbReference type="RefSeq" id="WP_109340651.1">
    <property type="nucleotide sequence ID" value="NZ_CP029347.1"/>
</dbReference>
<evidence type="ECO:0000256" key="5">
    <source>
        <dbReference type="ARBA" id="ARBA00022833"/>
    </source>
</evidence>
<evidence type="ECO:0000259" key="9">
    <source>
        <dbReference type="PROSITE" id="PS52035"/>
    </source>
</evidence>
<dbReference type="SUPFAM" id="SSF52317">
    <property type="entry name" value="Class I glutamine amidotransferase-like"/>
    <property type="match status" value="1"/>
</dbReference>
<dbReference type="OrthoDB" id="9758209at2"/>
<keyword evidence="11" id="KW-1185">Reference proteome</keyword>
<keyword evidence="3" id="KW-0645">Protease</keyword>
<dbReference type="EMBL" id="CP029347">
    <property type="protein sequence ID" value="AWL13134.1"/>
    <property type="molecule type" value="Genomic_DNA"/>
</dbReference>
<evidence type="ECO:0000256" key="1">
    <source>
        <dbReference type="ARBA" id="ARBA00001947"/>
    </source>
</evidence>
<dbReference type="InterPro" id="IPR000834">
    <property type="entry name" value="Peptidase_M14"/>
</dbReference>
<dbReference type="PROSITE" id="PS52035">
    <property type="entry name" value="PEPTIDASE_M14"/>
    <property type="match status" value="1"/>
</dbReference>
<proteinExistence type="inferred from homology"/>